<gene>
    <name evidence="4" type="ORF">JMUB3870_1153</name>
</gene>
<protein>
    <submittedName>
        <fullName evidence="4">Kinase</fullName>
    </submittedName>
</protein>
<evidence type="ECO:0000313" key="5">
    <source>
        <dbReference type="Proteomes" id="UP000422644"/>
    </source>
</evidence>
<keyword evidence="1" id="KW-0808">Transferase</keyword>
<dbReference type="GO" id="GO:0016301">
    <property type="term" value="F:kinase activity"/>
    <property type="evidence" value="ECO:0007669"/>
    <property type="project" value="UniProtKB-KW"/>
</dbReference>
<evidence type="ECO:0000313" key="4">
    <source>
        <dbReference type="EMBL" id="BBM45035.1"/>
    </source>
</evidence>
<dbReference type="Gene3D" id="3.40.1190.20">
    <property type="match status" value="1"/>
</dbReference>
<evidence type="ECO:0000259" key="3">
    <source>
        <dbReference type="Pfam" id="PF00294"/>
    </source>
</evidence>
<feature type="domain" description="Carbohydrate kinase PfkB" evidence="3">
    <location>
        <begin position="1"/>
        <end position="280"/>
    </location>
</feature>
<evidence type="ECO:0000256" key="2">
    <source>
        <dbReference type="ARBA" id="ARBA00022777"/>
    </source>
</evidence>
<dbReference type="AlphaFoldDB" id="A0A510K3B8"/>
<dbReference type="PROSITE" id="PS00584">
    <property type="entry name" value="PFKB_KINASES_2"/>
    <property type="match status" value="1"/>
</dbReference>
<reference evidence="4 5" key="1">
    <citation type="submission" date="2019-07" db="EMBL/GenBank/DDBJ databases">
        <title>Complete Genome Sequence of Leptotrichia trevisanii Strain JMUB3870.</title>
        <authorList>
            <person name="Watanabe S."/>
            <person name="Cui L."/>
        </authorList>
    </citation>
    <scope>NUCLEOTIDE SEQUENCE [LARGE SCALE GENOMIC DNA]</scope>
    <source>
        <strain evidence="4 5">JMUB3870</strain>
    </source>
</reference>
<evidence type="ECO:0000256" key="1">
    <source>
        <dbReference type="ARBA" id="ARBA00022679"/>
    </source>
</evidence>
<keyword evidence="2 4" id="KW-0418">Kinase</keyword>
<dbReference type="PANTHER" id="PTHR10584">
    <property type="entry name" value="SUGAR KINASE"/>
    <property type="match status" value="1"/>
</dbReference>
<dbReference type="RefSeq" id="WP_197738432.1">
    <property type="nucleotide sequence ID" value="NZ_AP019831.1"/>
</dbReference>
<accession>A0A510K3B8</accession>
<sequence>MNKILVIGTTSWDTIISVNEFPSKPTTIFASDHKQILGGTAAGKAINLSKLGFDITLATKFGNDEAGKNIKNVLSSEKIRFFYIEDKENTEMHTNLMDSHGKRISIYTHVGMVNQDIDLKPFKKAIDDADIILLDICEFVKHLFPLLKDYKNKIWLDIHDYDGKNPWHKEFIPYADAIFMSSDSIHSKTELKSLMKELIKDKKFVVCTHGKLGSEILMNTGEIYSEGILRQYRLVDSNGAGDSFVSGFLYGFSKQKPITDCLKYATLVSSLTITSPYLYSSKLNSDWLEQEFENNFNI</sequence>
<proteinExistence type="predicted"/>
<dbReference type="InterPro" id="IPR011611">
    <property type="entry name" value="PfkB_dom"/>
</dbReference>
<dbReference type="Pfam" id="PF00294">
    <property type="entry name" value="PfkB"/>
    <property type="match status" value="1"/>
</dbReference>
<organism evidence="4 5">
    <name type="scientific">Leptotrichia trevisanii</name>
    <dbReference type="NCBI Taxonomy" id="109328"/>
    <lineage>
        <taxon>Bacteria</taxon>
        <taxon>Fusobacteriati</taxon>
        <taxon>Fusobacteriota</taxon>
        <taxon>Fusobacteriia</taxon>
        <taxon>Fusobacteriales</taxon>
        <taxon>Leptotrichiaceae</taxon>
        <taxon>Leptotrichia</taxon>
    </lineage>
</organism>
<dbReference type="SUPFAM" id="SSF53613">
    <property type="entry name" value="Ribokinase-like"/>
    <property type="match status" value="1"/>
</dbReference>
<name>A0A510K3B8_9FUSO</name>
<keyword evidence="5" id="KW-1185">Reference proteome</keyword>
<dbReference type="Proteomes" id="UP000422644">
    <property type="component" value="Chromosome"/>
</dbReference>
<dbReference type="InterPro" id="IPR002173">
    <property type="entry name" value="Carboh/pur_kinase_PfkB_CS"/>
</dbReference>
<dbReference type="PANTHER" id="PTHR10584:SF166">
    <property type="entry name" value="RIBOKINASE"/>
    <property type="match status" value="1"/>
</dbReference>
<dbReference type="InterPro" id="IPR029056">
    <property type="entry name" value="Ribokinase-like"/>
</dbReference>
<dbReference type="EMBL" id="AP019831">
    <property type="protein sequence ID" value="BBM45035.1"/>
    <property type="molecule type" value="Genomic_DNA"/>
</dbReference>